<proteinExistence type="predicted"/>
<dbReference type="InterPro" id="IPR014751">
    <property type="entry name" value="XRCC4-like_C"/>
</dbReference>
<organism evidence="3 4">
    <name type="scientific">Tetraodon nigroviridis</name>
    <name type="common">Spotted green pufferfish</name>
    <name type="synonym">Chelonodon nigroviridis</name>
    <dbReference type="NCBI Taxonomy" id="99883"/>
    <lineage>
        <taxon>Eukaryota</taxon>
        <taxon>Metazoa</taxon>
        <taxon>Chordata</taxon>
        <taxon>Craniata</taxon>
        <taxon>Vertebrata</taxon>
        <taxon>Euteleostomi</taxon>
        <taxon>Actinopterygii</taxon>
        <taxon>Neopterygii</taxon>
        <taxon>Teleostei</taxon>
        <taxon>Neoteleostei</taxon>
        <taxon>Acanthomorphata</taxon>
        <taxon>Eupercaria</taxon>
        <taxon>Tetraodontiformes</taxon>
        <taxon>Tetradontoidea</taxon>
        <taxon>Tetraodontidae</taxon>
        <taxon>Tetraodon</taxon>
    </lineage>
</organism>
<dbReference type="SUPFAM" id="SSF58022">
    <property type="entry name" value="XRCC4, C-terminal oligomerization domain"/>
    <property type="match status" value="1"/>
</dbReference>
<dbReference type="STRING" id="99883.ENSTNIP00000018502"/>
<evidence type="ECO:0000313" key="4">
    <source>
        <dbReference type="Proteomes" id="UP000007303"/>
    </source>
</evidence>
<feature type="domain" description="XRCC4 coiled-coil" evidence="2">
    <location>
        <begin position="11"/>
        <end position="87"/>
    </location>
</feature>
<accession>H3DDA9</accession>
<dbReference type="Pfam" id="PF21924">
    <property type="entry name" value="XRCC4_CC"/>
    <property type="match status" value="1"/>
</dbReference>
<evidence type="ECO:0000259" key="2">
    <source>
        <dbReference type="Pfam" id="PF21924"/>
    </source>
</evidence>
<dbReference type="Gene3D" id="1.20.5.370">
    <property type="match status" value="1"/>
</dbReference>
<dbReference type="InterPro" id="IPR010585">
    <property type="entry name" value="DNA_repair_prot_XRCC4"/>
</dbReference>
<dbReference type="PANTHER" id="PTHR28559">
    <property type="entry name" value="DNA REPAIR PROTEIN XRCC4"/>
    <property type="match status" value="1"/>
</dbReference>
<dbReference type="OMA" id="QKICNNN"/>
<reference evidence="3" key="3">
    <citation type="submission" date="2025-09" db="UniProtKB">
        <authorList>
            <consortium name="Ensembl"/>
        </authorList>
    </citation>
    <scope>IDENTIFICATION</scope>
</reference>
<dbReference type="InterPro" id="IPR053962">
    <property type="entry name" value="XRCC4_CC"/>
</dbReference>
<keyword evidence="4" id="KW-1185">Reference proteome</keyword>
<feature type="coiled-coil region" evidence="1">
    <location>
        <begin position="38"/>
        <end position="97"/>
    </location>
</feature>
<name>H3DDA9_TETNG</name>
<dbReference type="PANTHER" id="PTHR28559:SF1">
    <property type="entry name" value="DNA REPAIR PROTEIN XRCC4"/>
    <property type="match status" value="1"/>
</dbReference>
<reference evidence="3" key="2">
    <citation type="submission" date="2025-08" db="UniProtKB">
        <authorList>
            <consortium name="Ensembl"/>
        </authorList>
    </citation>
    <scope>IDENTIFICATION</scope>
</reference>
<evidence type="ECO:0000313" key="3">
    <source>
        <dbReference type="Ensembl" id="ENSTNIP00000018502.1"/>
    </source>
</evidence>
<protein>
    <recommendedName>
        <fullName evidence="2">XRCC4 coiled-coil domain-containing protein</fullName>
    </recommendedName>
</protein>
<dbReference type="HOGENOM" id="CLU_154272_0_0_1"/>
<dbReference type="OrthoDB" id="8064436at2759"/>
<evidence type="ECO:0000256" key="1">
    <source>
        <dbReference type="SAM" id="Coils"/>
    </source>
</evidence>
<reference evidence="4" key="1">
    <citation type="journal article" date="2004" name="Nature">
        <title>Genome duplication in the teleost fish Tetraodon nigroviridis reveals the early vertebrate proto-karyotype.</title>
        <authorList>
            <person name="Jaillon O."/>
            <person name="Aury J.-M."/>
            <person name="Brunet F."/>
            <person name="Petit J.-L."/>
            <person name="Stange-Thomann N."/>
            <person name="Mauceli E."/>
            <person name="Bouneau L."/>
            <person name="Fischer C."/>
            <person name="Ozouf-Costaz C."/>
            <person name="Bernot A."/>
            <person name="Nicaud S."/>
            <person name="Jaffe D."/>
            <person name="Fisher S."/>
            <person name="Lutfalla G."/>
            <person name="Dossat C."/>
            <person name="Segurens B."/>
            <person name="Dasilva C."/>
            <person name="Salanoubat M."/>
            <person name="Levy M."/>
            <person name="Boudet N."/>
            <person name="Castellano S."/>
            <person name="Anthouard V."/>
            <person name="Jubin C."/>
            <person name="Castelli V."/>
            <person name="Katinka M."/>
            <person name="Vacherie B."/>
            <person name="Biemont C."/>
            <person name="Skalli Z."/>
            <person name="Cattolico L."/>
            <person name="Poulain J."/>
            <person name="De Berardinis V."/>
            <person name="Cruaud C."/>
            <person name="Duprat S."/>
            <person name="Brottier P."/>
            <person name="Coutanceau J.-P."/>
            <person name="Gouzy J."/>
            <person name="Parra G."/>
            <person name="Lardier G."/>
            <person name="Chapple C."/>
            <person name="McKernan K.J."/>
            <person name="McEwan P."/>
            <person name="Bosak S."/>
            <person name="Kellis M."/>
            <person name="Volff J.-N."/>
            <person name="Guigo R."/>
            <person name="Zody M.C."/>
            <person name="Mesirov J."/>
            <person name="Lindblad-Toh K."/>
            <person name="Birren B."/>
            <person name="Nusbaum C."/>
            <person name="Kahn D."/>
            <person name="Robinson-Rechavi M."/>
            <person name="Laudet V."/>
            <person name="Schachter V."/>
            <person name="Quetier F."/>
            <person name="Saurin W."/>
            <person name="Scarpelli C."/>
            <person name="Wincker P."/>
            <person name="Lander E.S."/>
            <person name="Weissenbach J."/>
            <person name="Roest Crollius H."/>
        </authorList>
    </citation>
    <scope>NUCLEOTIDE SEQUENCE [LARGE SCALE GENOMIC DNA]</scope>
</reference>
<dbReference type="Proteomes" id="UP000007303">
    <property type="component" value="Unassembled WGS sequence"/>
</dbReference>
<keyword evidence="1" id="KW-0175">Coiled coil</keyword>
<dbReference type="Ensembl" id="ENSTNIT00000018728.1">
    <property type="protein sequence ID" value="ENSTNIP00000018502.1"/>
    <property type="gene ID" value="ENSTNIG00000015433.1"/>
</dbReference>
<sequence length="101" mass="11927">MGSVELQPAPDPVELNRDMIGQSLKRTADLKSENCKLLKENDRLKQEHRRILQELEQQVLDKEAMERELYSRFVMVLNEKKAKIRGLQDTLHQLQQAEEER</sequence>